<reference evidence="1 2" key="1">
    <citation type="submission" date="2019-06" db="EMBL/GenBank/DDBJ databases">
        <title>Sequencing the genomes of 1000 actinobacteria strains.</title>
        <authorList>
            <person name="Klenk H.-P."/>
        </authorList>
    </citation>
    <scope>NUCLEOTIDE SEQUENCE [LARGE SCALE GENOMIC DNA]</scope>
    <source>
        <strain evidence="1 2">DSM 45679</strain>
    </source>
</reference>
<organism evidence="1 2">
    <name type="scientific">Amycolatopsis cihanbeyliensis</name>
    <dbReference type="NCBI Taxonomy" id="1128664"/>
    <lineage>
        <taxon>Bacteria</taxon>
        <taxon>Bacillati</taxon>
        <taxon>Actinomycetota</taxon>
        <taxon>Actinomycetes</taxon>
        <taxon>Pseudonocardiales</taxon>
        <taxon>Pseudonocardiaceae</taxon>
        <taxon>Amycolatopsis</taxon>
    </lineage>
</organism>
<dbReference type="EMBL" id="VFML01000001">
    <property type="protein sequence ID" value="TQJ01701.1"/>
    <property type="molecule type" value="Genomic_DNA"/>
</dbReference>
<protein>
    <submittedName>
        <fullName evidence="1">Uncharacterized protein</fullName>
    </submittedName>
</protein>
<dbReference type="RefSeq" id="WP_170220738.1">
    <property type="nucleotide sequence ID" value="NZ_VFML01000001.1"/>
</dbReference>
<dbReference type="Proteomes" id="UP000320876">
    <property type="component" value="Unassembled WGS sequence"/>
</dbReference>
<sequence>MAVPGPGRQHPDCREKSLLERVESIGWDSVILTIGGDHIHTRHSTVT</sequence>
<dbReference type="AlphaFoldDB" id="A0A542DF49"/>
<evidence type="ECO:0000313" key="2">
    <source>
        <dbReference type="Proteomes" id="UP000320876"/>
    </source>
</evidence>
<gene>
    <name evidence="1" type="ORF">FB471_1409</name>
</gene>
<proteinExistence type="predicted"/>
<evidence type="ECO:0000313" key="1">
    <source>
        <dbReference type="EMBL" id="TQJ01701.1"/>
    </source>
</evidence>
<keyword evidence="2" id="KW-1185">Reference proteome</keyword>
<comment type="caution">
    <text evidence="1">The sequence shown here is derived from an EMBL/GenBank/DDBJ whole genome shotgun (WGS) entry which is preliminary data.</text>
</comment>
<name>A0A542DF49_AMYCI</name>
<accession>A0A542DF49</accession>